<dbReference type="PANTHER" id="PTHR14097">
    <property type="entry name" value="OXIDOREDUCTASE HTATIP2"/>
    <property type="match status" value="1"/>
</dbReference>
<dbReference type="EMBL" id="JAFBED010000008">
    <property type="protein sequence ID" value="MBM7621473.1"/>
    <property type="molecule type" value="Genomic_DNA"/>
</dbReference>
<evidence type="ECO:0000313" key="3">
    <source>
        <dbReference type="Proteomes" id="UP000737402"/>
    </source>
</evidence>
<dbReference type="InterPro" id="IPR016040">
    <property type="entry name" value="NAD(P)-bd_dom"/>
</dbReference>
<evidence type="ECO:0000313" key="2">
    <source>
        <dbReference type="EMBL" id="MBM7621473.1"/>
    </source>
</evidence>
<feature type="domain" description="NAD(P)-binding" evidence="1">
    <location>
        <begin position="11"/>
        <end position="132"/>
    </location>
</feature>
<dbReference type="Gene3D" id="3.40.50.720">
    <property type="entry name" value="NAD(P)-binding Rossmann-like Domain"/>
    <property type="match status" value="1"/>
</dbReference>
<protein>
    <submittedName>
        <fullName evidence="2">Uncharacterized protein YbjT (DUF2867 family)</fullName>
    </submittedName>
</protein>
<keyword evidence="3" id="KW-1185">Reference proteome</keyword>
<dbReference type="RefSeq" id="WP_204418263.1">
    <property type="nucleotide sequence ID" value="NZ_JAFBED010000008.1"/>
</dbReference>
<dbReference type="Proteomes" id="UP000737402">
    <property type="component" value="Unassembled WGS sequence"/>
</dbReference>
<organism evidence="2 3">
    <name type="scientific">Sutcliffiella tianshenii</name>
    <dbReference type="NCBI Taxonomy" id="1463404"/>
    <lineage>
        <taxon>Bacteria</taxon>
        <taxon>Bacillati</taxon>
        <taxon>Bacillota</taxon>
        <taxon>Bacilli</taxon>
        <taxon>Bacillales</taxon>
        <taxon>Bacillaceae</taxon>
        <taxon>Sutcliffiella</taxon>
    </lineage>
</organism>
<dbReference type="Pfam" id="PF13460">
    <property type="entry name" value="NAD_binding_10"/>
    <property type="match status" value="1"/>
</dbReference>
<sequence length="222" mass="24621">MNNTKSAMILGSTGLIGRNLTNEILENSEYRSICTMVRRPTNLSHPKLKEVVIDFSRLSDNASEFQVDEVFICLGTTRKQAGSKGSFKKVDYDYVVEAAMLAKAQGVQRIAVVSAIGADSQSRFFYSRIKGQMEEAVSSIGIPSTYFFRPSLLLGERKEVRPGEKMGEWLGKVVQPILIGKLGRYRSIEGEKVAKAMVAFMKNSKKGVHFVESDLIQKIGSL</sequence>
<proteinExistence type="predicted"/>
<dbReference type="SUPFAM" id="SSF51735">
    <property type="entry name" value="NAD(P)-binding Rossmann-fold domains"/>
    <property type="match status" value="1"/>
</dbReference>
<comment type="caution">
    <text evidence="2">The sequence shown here is derived from an EMBL/GenBank/DDBJ whole genome shotgun (WGS) entry which is preliminary data.</text>
</comment>
<dbReference type="PANTHER" id="PTHR14097:SF7">
    <property type="entry name" value="OXIDOREDUCTASE HTATIP2"/>
    <property type="match status" value="1"/>
</dbReference>
<name>A0ABS2P435_9BACI</name>
<dbReference type="CDD" id="cd05250">
    <property type="entry name" value="CC3_like_SDR_a"/>
    <property type="match status" value="1"/>
</dbReference>
<accession>A0ABS2P435</accession>
<reference evidence="2 3" key="1">
    <citation type="submission" date="2021-01" db="EMBL/GenBank/DDBJ databases">
        <title>Genomic Encyclopedia of Type Strains, Phase IV (KMG-IV): sequencing the most valuable type-strain genomes for metagenomic binning, comparative biology and taxonomic classification.</title>
        <authorList>
            <person name="Goeker M."/>
        </authorList>
    </citation>
    <scope>NUCLEOTIDE SEQUENCE [LARGE SCALE GENOMIC DNA]</scope>
    <source>
        <strain evidence="2 3">DSM 25879</strain>
    </source>
</reference>
<evidence type="ECO:0000259" key="1">
    <source>
        <dbReference type="Pfam" id="PF13460"/>
    </source>
</evidence>
<dbReference type="InterPro" id="IPR036291">
    <property type="entry name" value="NAD(P)-bd_dom_sf"/>
</dbReference>
<gene>
    <name evidence="2" type="ORF">JOC95_003362</name>
</gene>